<dbReference type="AlphaFoldDB" id="A0A174PFZ5"/>
<protein>
    <submittedName>
        <fullName evidence="8">SusD family</fullName>
    </submittedName>
</protein>
<dbReference type="InterPro" id="IPR033985">
    <property type="entry name" value="SusD-like_N"/>
</dbReference>
<proteinExistence type="inferred from homology"/>
<keyword evidence="5" id="KW-0998">Cell outer membrane</keyword>
<evidence type="ECO:0000256" key="2">
    <source>
        <dbReference type="ARBA" id="ARBA00006275"/>
    </source>
</evidence>
<reference evidence="8 9" key="1">
    <citation type="submission" date="2015-09" db="EMBL/GenBank/DDBJ databases">
        <authorList>
            <consortium name="Pathogen Informatics"/>
        </authorList>
    </citation>
    <scope>NUCLEOTIDE SEQUENCE [LARGE SCALE GENOMIC DNA]</scope>
    <source>
        <strain evidence="8 9">2789STDY5608791</strain>
    </source>
</reference>
<dbReference type="SUPFAM" id="SSF48452">
    <property type="entry name" value="TPR-like"/>
    <property type="match status" value="1"/>
</dbReference>
<gene>
    <name evidence="8" type="ORF">ERS417307_03992</name>
</gene>
<dbReference type="InterPro" id="IPR011990">
    <property type="entry name" value="TPR-like_helical_dom_sf"/>
</dbReference>
<dbReference type="Pfam" id="PF14322">
    <property type="entry name" value="SusD-like_3"/>
    <property type="match status" value="1"/>
</dbReference>
<name>A0A174PFZ5_BACUN</name>
<evidence type="ECO:0000259" key="7">
    <source>
        <dbReference type="Pfam" id="PF14322"/>
    </source>
</evidence>
<dbReference type="Gene3D" id="1.25.40.390">
    <property type="match status" value="1"/>
</dbReference>
<keyword evidence="4" id="KW-0472">Membrane</keyword>
<evidence type="ECO:0000259" key="6">
    <source>
        <dbReference type="Pfam" id="PF07980"/>
    </source>
</evidence>
<comment type="subcellular location">
    <subcellularLocation>
        <location evidence="1">Cell outer membrane</location>
    </subcellularLocation>
</comment>
<dbReference type="GO" id="GO:0009279">
    <property type="term" value="C:cell outer membrane"/>
    <property type="evidence" value="ECO:0007669"/>
    <property type="project" value="UniProtKB-SubCell"/>
</dbReference>
<evidence type="ECO:0000313" key="8">
    <source>
        <dbReference type="EMBL" id="CUP58501.1"/>
    </source>
</evidence>
<accession>A0A174PFZ5</accession>
<organism evidence="8 9">
    <name type="scientific">Bacteroides uniformis</name>
    <dbReference type="NCBI Taxonomy" id="820"/>
    <lineage>
        <taxon>Bacteria</taxon>
        <taxon>Pseudomonadati</taxon>
        <taxon>Bacteroidota</taxon>
        <taxon>Bacteroidia</taxon>
        <taxon>Bacteroidales</taxon>
        <taxon>Bacteroidaceae</taxon>
        <taxon>Bacteroides</taxon>
    </lineage>
</organism>
<evidence type="ECO:0000256" key="4">
    <source>
        <dbReference type="ARBA" id="ARBA00023136"/>
    </source>
</evidence>
<evidence type="ECO:0000256" key="5">
    <source>
        <dbReference type="ARBA" id="ARBA00023237"/>
    </source>
</evidence>
<dbReference type="InterPro" id="IPR012944">
    <property type="entry name" value="SusD_RagB_dom"/>
</dbReference>
<dbReference type="EMBL" id="CYZF01000017">
    <property type="protein sequence ID" value="CUP58501.1"/>
    <property type="molecule type" value="Genomic_DNA"/>
</dbReference>
<sequence>MKKNILSVLSLCAMIGFSGCNSFLELEPLDKVSGNQLTQTTGGLKALLANIYTMMPMEDFTYRPNAGFNQHSYDGVNATTNIAFYTDEATRSDGAQGIGPEGFNYWPYSDIRQVNIFMENITKAKEAGTISTDEAERLTSEAHFIRAYIYFGLAKRLGGVPLIDHVQDSEYVPGDPSSLSVPRSTELETWKFVLKECDLATAHLPETVSTADGVYRASKWAAYALKSRAALFAASVAKYWNRAPLAGEAVNQKLIGMDASEADYFYGECIAASEAIINNSGKSLYKPNPASKEEAMENYKKLFLTDNNEEVIFAKAYLDGTIYSNQGHSYAQSYILSQVNTGGALKHGRFNPTLDIVDLYEDYTDDGTGKSARIVTRTDGKEVVVPNIQNNAKAIDLSAPYKKYDDLYGPFENKDIRLLAGVIVPGSNYGSVKIIMQGGMVKVDGSYIVYSNEASVGRDGKTYFALGAEGITMYSGYGAVGGSEDANFSTTGFSIRKYMPEGQSVSGRENSSTMSYIDMRLSEIYLNYAEAVVENGSGKGDAALAKKYMNALRKRAAHTDEIPLTLENVLKERRIELAFEGQRYWDLMRRREFHTVFNQSSRTVLVPMIDLREQTPKYIFVRANFFKDELSGGYTFQPNNYYRSITGVNTNGLVQNPGY</sequence>
<evidence type="ECO:0000313" key="9">
    <source>
        <dbReference type="Proteomes" id="UP000095419"/>
    </source>
</evidence>
<evidence type="ECO:0000256" key="3">
    <source>
        <dbReference type="ARBA" id="ARBA00022729"/>
    </source>
</evidence>
<dbReference type="PROSITE" id="PS51257">
    <property type="entry name" value="PROKAR_LIPOPROTEIN"/>
    <property type="match status" value="1"/>
</dbReference>
<feature type="domain" description="SusD-like N-terminal" evidence="7">
    <location>
        <begin position="29"/>
        <end position="230"/>
    </location>
</feature>
<comment type="similarity">
    <text evidence="2">Belongs to the SusD family.</text>
</comment>
<dbReference type="Proteomes" id="UP000095419">
    <property type="component" value="Unassembled WGS sequence"/>
</dbReference>
<dbReference type="Pfam" id="PF07980">
    <property type="entry name" value="SusD_RagB"/>
    <property type="match status" value="1"/>
</dbReference>
<evidence type="ECO:0000256" key="1">
    <source>
        <dbReference type="ARBA" id="ARBA00004442"/>
    </source>
</evidence>
<feature type="domain" description="RagB/SusD" evidence="6">
    <location>
        <begin position="310"/>
        <end position="659"/>
    </location>
</feature>
<dbReference type="RefSeq" id="WP_057089739.1">
    <property type="nucleotide sequence ID" value="NZ_CYZF01000017.1"/>
</dbReference>
<keyword evidence="3" id="KW-0732">Signal</keyword>